<dbReference type="EMBL" id="CAUYUJ010015404">
    <property type="protein sequence ID" value="CAK0853556.1"/>
    <property type="molecule type" value="Genomic_DNA"/>
</dbReference>
<gene>
    <name evidence="1" type="ORF">PCOR1329_LOCUS44980</name>
</gene>
<evidence type="ECO:0000313" key="2">
    <source>
        <dbReference type="Proteomes" id="UP001189429"/>
    </source>
</evidence>
<proteinExistence type="predicted"/>
<evidence type="ECO:0008006" key="3">
    <source>
        <dbReference type="Google" id="ProtNLM"/>
    </source>
</evidence>
<protein>
    <recommendedName>
        <fullName evidence="3">F-box domain-containing protein</fullName>
    </recommendedName>
</protein>
<organism evidence="1 2">
    <name type="scientific">Prorocentrum cordatum</name>
    <dbReference type="NCBI Taxonomy" id="2364126"/>
    <lineage>
        <taxon>Eukaryota</taxon>
        <taxon>Sar</taxon>
        <taxon>Alveolata</taxon>
        <taxon>Dinophyceae</taxon>
        <taxon>Prorocentrales</taxon>
        <taxon>Prorocentraceae</taxon>
        <taxon>Prorocentrum</taxon>
    </lineage>
</organism>
<dbReference type="InterPro" id="IPR006553">
    <property type="entry name" value="Leu-rich_rpt_Cys-con_subtyp"/>
</dbReference>
<name>A0ABN9U3Y2_9DINO</name>
<dbReference type="InterPro" id="IPR032675">
    <property type="entry name" value="LRR_dom_sf"/>
</dbReference>
<comment type="caution">
    <text evidence="1">The sequence shown here is derived from an EMBL/GenBank/DDBJ whole genome shotgun (WGS) entry which is preliminary data.</text>
</comment>
<reference evidence="1" key="1">
    <citation type="submission" date="2023-10" db="EMBL/GenBank/DDBJ databases">
        <authorList>
            <person name="Chen Y."/>
            <person name="Shah S."/>
            <person name="Dougan E. K."/>
            <person name="Thang M."/>
            <person name="Chan C."/>
        </authorList>
    </citation>
    <scope>NUCLEOTIDE SEQUENCE [LARGE SCALE GENOMIC DNA]</scope>
</reference>
<sequence length="205" mass="22393">MDPLGRGASLFHLSDSCVGQILNYFDNKGFLHGFANLHRLSRRSRRLADAAFCMRQAVDASGCTLLKDAAAARFARCTALQSVNFGGCDKLTYRAAEHLARCACLQSVNFGECYKLTDRAAEHLARCALTDRAAEHLARCGRGAPGALRRIAIRGFCRLPQADGQGRGAPGHLARCPCLQFVKYERCGSSLLSSYSLLYSARLSW</sequence>
<dbReference type="SMART" id="SM00367">
    <property type="entry name" value="LRR_CC"/>
    <property type="match status" value="2"/>
</dbReference>
<dbReference type="Gene3D" id="3.80.10.10">
    <property type="entry name" value="Ribonuclease Inhibitor"/>
    <property type="match status" value="1"/>
</dbReference>
<dbReference type="SUPFAM" id="SSF52047">
    <property type="entry name" value="RNI-like"/>
    <property type="match status" value="1"/>
</dbReference>
<evidence type="ECO:0000313" key="1">
    <source>
        <dbReference type="EMBL" id="CAK0853556.1"/>
    </source>
</evidence>
<accession>A0ABN9U3Y2</accession>
<dbReference type="Proteomes" id="UP001189429">
    <property type="component" value="Unassembled WGS sequence"/>
</dbReference>
<keyword evidence="2" id="KW-1185">Reference proteome</keyword>